<comment type="caution">
    <text evidence="2">The sequence shown here is derived from an EMBL/GenBank/DDBJ whole genome shotgun (WGS) entry which is preliminary data.</text>
</comment>
<dbReference type="AlphaFoldDB" id="A0AAW7PVV9"/>
<reference evidence="2" key="1">
    <citation type="submission" date="2022-12" db="EMBL/GenBank/DDBJ databases">
        <authorList>
            <person name="Uljanovas D."/>
        </authorList>
    </citation>
    <scope>NUCLEOTIDE SEQUENCE</scope>
    <source>
        <strain evidence="2">RCM69</strain>
    </source>
</reference>
<reference evidence="2" key="2">
    <citation type="journal article" date="2023" name="Microorganisms">
        <title>Genomic Characterization of Arcobacter butzleri Strains Isolated from Various Sources in Lithuania.</title>
        <authorList>
            <person name="Uljanovas D."/>
            <person name="Golz G."/>
            <person name="Fleischmann S."/>
            <person name="Kudirkiene E."/>
            <person name="Kasetiene N."/>
            <person name="Grineviciene A."/>
            <person name="Tamuleviciene E."/>
            <person name="Aksomaitiene J."/>
            <person name="Alter T."/>
            <person name="Malakauskas M."/>
        </authorList>
    </citation>
    <scope>NUCLEOTIDE SEQUENCE</scope>
    <source>
        <strain evidence="2">RCM69</strain>
    </source>
</reference>
<organism evidence="2 3">
    <name type="scientific">Aliarcobacter butzleri</name>
    <dbReference type="NCBI Taxonomy" id="28197"/>
    <lineage>
        <taxon>Bacteria</taxon>
        <taxon>Pseudomonadati</taxon>
        <taxon>Campylobacterota</taxon>
        <taxon>Epsilonproteobacteria</taxon>
        <taxon>Campylobacterales</taxon>
        <taxon>Arcobacteraceae</taxon>
        <taxon>Aliarcobacter</taxon>
    </lineage>
</organism>
<proteinExistence type="predicted"/>
<sequence>MQNETQEKTVQEMLEEICELGDKIRKREESKSQNQYLQKAVNPKHTVPYGNGSQEEQDEMEHLKKTNPALYSAITSWN</sequence>
<protein>
    <submittedName>
        <fullName evidence="2">Uncharacterized protein</fullName>
    </submittedName>
</protein>
<accession>A0AAW7PVV9</accession>
<feature type="region of interest" description="Disordered" evidence="1">
    <location>
        <begin position="43"/>
        <end position="78"/>
    </location>
</feature>
<dbReference type="EMBL" id="JAPZCX010000003">
    <property type="protein sequence ID" value="MDN5069881.1"/>
    <property type="molecule type" value="Genomic_DNA"/>
</dbReference>
<dbReference type="RefSeq" id="WP_301372047.1">
    <property type="nucleotide sequence ID" value="NZ_JAPZCX010000003.1"/>
</dbReference>
<dbReference type="Proteomes" id="UP001170288">
    <property type="component" value="Unassembled WGS sequence"/>
</dbReference>
<evidence type="ECO:0000313" key="2">
    <source>
        <dbReference type="EMBL" id="MDN5069881.1"/>
    </source>
</evidence>
<gene>
    <name evidence="2" type="ORF">O8C76_02415</name>
</gene>
<evidence type="ECO:0000313" key="3">
    <source>
        <dbReference type="Proteomes" id="UP001170288"/>
    </source>
</evidence>
<evidence type="ECO:0000256" key="1">
    <source>
        <dbReference type="SAM" id="MobiDB-lite"/>
    </source>
</evidence>
<name>A0AAW7PVV9_9BACT</name>